<evidence type="ECO:0000313" key="1">
    <source>
        <dbReference type="EMBL" id="GII34519.1"/>
    </source>
</evidence>
<name>A0A8J3XBS8_9ACTN</name>
<proteinExistence type="predicted"/>
<evidence type="ECO:0000313" key="2">
    <source>
        <dbReference type="Proteomes" id="UP000650628"/>
    </source>
</evidence>
<organism evidence="1 2">
    <name type="scientific">Planotetraspora mira</name>
    <dbReference type="NCBI Taxonomy" id="58121"/>
    <lineage>
        <taxon>Bacteria</taxon>
        <taxon>Bacillati</taxon>
        <taxon>Actinomycetota</taxon>
        <taxon>Actinomycetes</taxon>
        <taxon>Streptosporangiales</taxon>
        <taxon>Streptosporangiaceae</taxon>
        <taxon>Planotetraspora</taxon>
    </lineage>
</organism>
<dbReference type="InterPro" id="IPR008634">
    <property type="entry name" value="Gas-vesicle_GvpO"/>
</dbReference>
<evidence type="ECO:0008006" key="3">
    <source>
        <dbReference type="Google" id="ProtNLM"/>
    </source>
</evidence>
<dbReference type="Pfam" id="PF05800">
    <property type="entry name" value="GvpO"/>
    <property type="match status" value="1"/>
</dbReference>
<sequence>MVPPRRRAHDEQTAEAYEHEQFDELATMMVEHGELAPEPRRRRRAMTAVTAGERGLRYIADLTVRDAEAVTLVEPADDGWTVHVEIVEDRRIPSSGDVLAVYEAELDEEGDLRSYRRLRRYRRGTSEIGEGSSR</sequence>
<gene>
    <name evidence="1" type="ORF">Pmi06nite_79610</name>
</gene>
<keyword evidence="2" id="KW-1185">Reference proteome</keyword>
<comment type="caution">
    <text evidence="1">The sequence shown here is derived from an EMBL/GenBank/DDBJ whole genome shotgun (WGS) entry which is preliminary data.</text>
</comment>
<protein>
    <recommendedName>
        <fullName evidence="3">Gas vesicle protein</fullName>
    </recommendedName>
</protein>
<accession>A0A8J3XBS8</accession>
<dbReference type="AlphaFoldDB" id="A0A8J3XBS8"/>
<dbReference type="EMBL" id="BOOO01000051">
    <property type="protein sequence ID" value="GII34519.1"/>
    <property type="molecule type" value="Genomic_DNA"/>
</dbReference>
<reference evidence="1 2" key="1">
    <citation type="submission" date="2021-01" db="EMBL/GenBank/DDBJ databases">
        <title>Whole genome shotgun sequence of Planotetraspora mira NBRC 15435.</title>
        <authorList>
            <person name="Komaki H."/>
            <person name="Tamura T."/>
        </authorList>
    </citation>
    <scope>NUCLEOTIDE SEQUENCE [LARGE SCALE GENOMIC DNA]</scope>
    <source>
        <strain evidence="1 2">NBRC 15435</strain>
    </source>
</reference>
<dbReference type="Proteomes" id="UP000650628">
    <property type="component" value="Unassembled WGS sequence"/>
</dbReference>
<dbReference type="GO" id="GO:0031412">
    <property type="term" value="P:gas vesicle organization"/>
    <property type="evidence" value="ECO:0007669"/>
    <property type="project" value="InterPro"/>
</dbReference>